<feature type="repeat" description="PPR" evidence="3">
    <location>
        <begin position="260"/>
        <end position="294"/>
    </location>
</feature>
<gene>
    <name evidence="4" type="ORF">LSALG_LOCUS19035</name>
</gene>
<dbReference type="Proteomes" id="UP001177003">
    <property type="component" value="Chromosome 4"/>
</dbReference>
<feature type="repeat" description="PPR" evidence="3">
    <location>
        <begin position="332"/>
        <end position="366"/>
    </location>
</feature>
<dbReference type="PANTHER" id="PTHR47938">
    <property type="entry name" value="RESPIRATORY COMPLEX I CHAPERONE (CIA84), PUTATIVE (AFU_ORTHOLOGUE AFUA_2G06020)-RELATED"/>
    <property type="match status" value="1"/>
</dbReference>
<evidence type="ECO:0000256" key="2">
    <source>
        <dbReference type="ARBA" id="ARBA00022737"/>
    </source>
</evidence>
<feature type="repeat" description="PPR" evidence="3">
    <location>
        <begin position="734"/>
        <end position="768"/>
    </location>
</feature>
<feature type="repeat" description="PPR" evidence="3">
    <location>
        <begin position="452"/>
        <end position="486"/>
    </location>
</feature>
<dbReference type="NCBIfam" id="TIGR00756">
    <property type="entry name" value="PPR"/>
    <property type="match status" value="15"/>
</dbReference>
<feature type="repeat" description="PPR" evidence="3">
    <location>
        <begin position="699"/>
        <end position="733"/>
    </location>
</feature>
<proteinExistence type="inferred from homology"/>
<protein>
    <recommendedName>
        <fullName evidence="6">Pentacotripeptide-repeat region of PRORP domain-containing protein</fullName>
    </recommendedName>
</protein>
<dbReference type="PROSITE" id="PS51375">
    <property type="entry name" value="PPR"/>
    <property type="match status" value="16"/>
</dbReference>
<sequence length="817" mass="92821">MLRYTLHATAAARVCSLFNHRLSIHQSKQLRDVSDLSQSELVDRICRLLVLRRFTAISTLSFDFSDDLLNQVLTKLKLNPNACLHFFKLASKQQKFRPHVKSYCRLVHILSRARMFDETRAHLRVLVGFCEEDSRLGLYIWHQLVRFYREFGFSPTVFDIILKLYAEKGLTKNALYVFDEMCRLGRVPSLHSCNGLLSGLVRKKEFHSVFVVYDQMNTIGLVPDVCTCSIIVNAYCKDGKVGRAAEFMREIEEDIGVEPNIVTYNSLINGYVSIGDLISAKGVLRLMNNRHVFKNVVTYTLIIKGYCKQGKMEEAEKLLKDMKKENPSFILDEQAYGVLIDGFCQIGKMNHAVRIQSEMLKAGLKLNLFICNSMINGYYGYFREGFISKAFDLCEKMVHDGIDVNIVTYNTLLKSFCQDNNINKALQLWHLMIKRGVLMLWKQFLAKGFIKPVIGFNIMLNGLCKMGKMDEAEKVFDKMKELGCPPDKITYNTLVDGYCKVGNMEMALEIKDTMDTKSIPLSIEMYNSLITGYFRCGKMKMKRVTDLLGEMHNRGIIPNIVTYGALISGWCKEGKLDKAFTTYSEMKEKGFTPNVIICSTMVSSLYRNGMIDEANMLLHKIMDFDLLPKDKSLEKFFEWDMKKVNFQKVFNIVNGVVESTFLPNNVVYNVAIAGLCKVGKADDAKKFISVLLEKGFVPDNFTYCTLIHALSSNGEVNEAFSLRDEMLTKGLVPDIATYNALINGLCKSGNVDRALRLFYKLRSKGVDPNVITYNILIDGCDKNGKSCEVVKLKEKMVKEGIATSVVTYLSEVREAAS</sequence>
<dbReference type="Gene3D" id="1.25.40.10">
    <property type="entry name" value="Tetratricopeptide repeat domain"/>
    <property type="match status" value="7"/>
</dbReference>
<feature type="repeat" description="PPR" evidence="3">
    <location>
        <begin position="405"/>
        <end position="439"/>
    </location>
</feature>
<keyword evidence="5" id="KW-1185">Reference proteome</keyword>
<feature type="repeat" description="PPR" evidence="3">
    <location>
        <begin position="224"/>
        <end position="259"/>
    </location>
</feature>
<keyword evidence="2" id="KW-0677">Repeat</keyword>
<dbReference type="EMBL" id="OX465080">
    <property type="protein sequence ID" value="CAI9279217.1"/>
    <property type="molecule type" value="Genomic_DNA"/>
</dbReference>
<accession>A0AA35YSP5</accession>
<evidence type="ECO:0000313" key="5">
    <source>
        <dbReference type="Proteomes" id="UP001177003"/>
    </source>
</evidence>
<feature type="repeat" description="PPR" evidence="3">
    <location>
        <begin position="769"/>
        <end position="803"/>
    </location>
</feature>
<evidence type="ECO:0000256" key="1">
    <source>
        <dbReference type="ARBA" id="ARBA00007626"/>
    </source>
</evidence>
<evidence type="ECO:0008006" key="6">
    <source>
        <dbReference type="Google" id="ProtNLM"/>
    </source>
</evidence>
<feature type="repeat" description="PPR" evidence="3">
    <location>
        <begin position="559"/>
        <end position="593"/>
    </location>
</feature>
<feature type="repeat" description="PPR" evidence="3">
    <location>
        <begin position="522"/>
        <end position="558"/>
    </location>
</feature>
<organism evidence="4 5">
    <name type="scientific">Lactuca saligna</name>
    <name type="common">Willowleaf lettuce</name>
    <dbReference type="NCBI Taxonomy" id="75948"/>
    <lineage>
        <taxon>Eukaryota</taxon>
        <taxon>Viridiplantae</taxon>
        <taxon>Streptophyta</taxon>
        <taxon>Embryophyta</taxon>
        <taxon>Tracheophyta</taxon>
        <taxon>Spermatophyta</taxon>
        <taxon>Magnoliopsida</taxon>
        <taxon>eudicotyledons</taxon>
        <taxon>Gunneridae</taxon>
        <taxon>Pentapetalae</taxon>
        <taxon>asterids</taxon>
        <taxon>campanulids</taxon>
        <taxon>Asterales</taxon>
        <taxon>Asteraceae</taxon>
        <taxon>Cichorioideae</taxon>
        <taxon>Cichorieae</taxon>
        <taxon>Lactucinae</taxon>
        <taxon>Lactuca</taxon>
    </lineage>
</organism>
<dbReference type="InterPro" id="IPR011990">
    <property type="entry name" value="TPR-like_helical_dom_sf"/>
</dbReference>
<comment type="similarity">
    <text evidence="1">Belongs to the PPR family. P subfamily.</text>
</comment>
<dbReference type="PANTHER" id="PTHR47938:SF35">
    <property type="entry name" value="PENTATRICOPEPTIDE REPEAT-CONTAINING PROTEIN 4, MITOCHONDRIAL-RELATED"/>
    <property type="match status" value="1"/>
</dbReference>
<dbReference type="SUPFAM" id="SSF81901">
    <property type="entry name" value="HCP-like"/>
    <property type="match status" value="1"/>
</dbReference>
<evidence type="ECO:0000256" key="3">
    <source>
        <dbReference type="PROSITE-ProRule" id="PRU00708"/>
    </source>
</evidence>
<dbReference type="AlphaFoldDB" id="A0AA35YSP5"/>
<feature type="repeat" description="PPR" evidence="3">
    <location>
        <begin position="594"/>
        <end position="628"/>
    </location>
</feature>
<reference evidence="4" key="1">
    <citation type="submission" date="2023-04" db="EMBL/GenBank/DDBJ databases">
        <authorList>
            <person name="Vijverberg K."/>
            <person name="Xiong W."/>
            <person name="Schranz E."/>
        </authorList>
    </citation>
    <scope>NUCLEOTIDE SEQUENCE</scope>
</reference>
<dbReference type="Pfam" id="PF13041">
    <property type="entry name" value="PPR_2"/>
    <property type="match status" value="6"/>
</dbReference>
<feature type="repeat" description="PPR" evidence="3">
    <location>
        <begin position="295"/>
        <end position="329"/>
    </location>
</feature>
<dbReference type="Pfam" id="PF12854">
    <property type="entry name" value="PPR_1"/>
    <property type="match status" value="1"/>
</dbReference>
<dbReference type="GO" id="GO:0003729">
    <property type="term" value="F:mRNA binding"/>
    <property type="evidence" value="ECO:0007669"/>
    <property type="project" value="TreeGrafter"/>
</dbReference>
<feature type="repeat" description="PPR" evidence="3">
    <location>
        <begin position="154"/>
        <end position="188"/>
    </location>
</feature>
<evidence type="ECO:0000313" key="4">
    <source>
        <dbReference type="EMBL" id="CAI9279217.1"/>
    </source>
</evidence>
<feature type="repeat" description="PPR" evidence="3">
    <location>
        <begin position="189"/>
        <end position="223"/>
    </location>
</feature>
<feature type="repeat" description="PPR" evidence="3">
    <location>
        <begin position="664"/>
        <end position="698"/>
    </location>
</feature>
<name>A0AA35YSP5_LACSI</name>
<dbReference type="Pfam" id="PF01535">
    <property type="entry name" value="PPR"/>
    <property type="match status" value="3"/>
</dbReference>
<feature type="repeat" description="PPR" evidence="3">
    <location>
        <begin position="487"/>
        <end position="521"/>
    </location>
</feature>
<dbReference type="InterPro" id="IPR002885">
    <property type="entry name" value="PPR_rpt"/>
</dbReference>